<feature type="domain" description="Glycosyl transferase family 1" evidence="1">
    <location>
        <begin position="184"/>
        <end position="337"/>
    </location>
</feature>
<dbReference type="Pfam" id="PF13439">
    <property type="entry name" value="Glyco_transf_4"/>
    <property type="match status" value="1"/>
</dbReference>
<evidence type="ECO:0000313" key="4">
    <source>
        <dbReference type="Proteomes" id="UP000283850"/>
    </source>
</evidence>
<dbReference type="InterPro" id="IPR028098">
    <property type="entry name" value="Glyco_trans_4-like_N"/>
</dbReference>
<dbReference type="GO" id="GO:0016757">
    <property type="term" value="F:glycosyltransferase activity"/>
    <property type="evidence" value="ECO:0007669"/>
    <property type="project" value="InterPro"/>
</dbReference>
<evidence type="ECO:0000259" key="2">
    <source>
        <dbReference type="Pfam" id="PF13439"/>
    </source>
</evidence>
<name>A0A412XV58_9BACE</name>
<dbReference type="Gene3D" id="3.40.50.2000">
    <property type="entry name" value="Glycogen Phosphorylase B"/>
    <property type="match status" value="2"/>
</dbReference>
<protein>
    <submittedName>
        <fullName evidence="3">Glycosyltransferase</fullName>
    </submittedName>
</protein>
<dbReference type="AlphaFoldDB" id="A0A412XV58"/>
<feature type="domain" description="Glycosyltransferase subfamily 4-like N-terminal" evidence="2">
    <location>
        <begin position="12"/>
        <end position="170"/>
    </location>
</feature>
<dbReference type="SUPFAM" id="SSF53756">
    <property type="entry name" value="UDP-Glycosyltransferase/glycogen phosphorylase"/>
    <property type="match status" value="1"/>
</dbReference>
<reference evidence="3 4" key="1">
    <citation type="submission" date="2018-08" db="EMBL/GenBank/DDBJ databases">
        <title>A genome reference for cultivated species of the human gut microbiota.</title>
        <authorList>
            <person name="Zou Y."/>
            <person name="Xue W."/>
            <person name="Luo G."/>
        </authorList>
    </citation>
    <scope>NUCLEOTIDE SEQUENCE [LARGE SCALE GENOMIC DNA]</scope>
    <source>
        <strain evidence="3 4">AF14-32</strain>
    </source>
</reference>
<evidence type="ECO:0000313" key="3">
    <source>
        <dbReference type="EMBL" id="RGV49086.1"/>
    </source>
</evidence>
<organism evidence="3 4">
    <name type="scientific">Bacteroides intestinalis</name>
    <dbReference type="NCBI Taxonomy" id="329854"/>
    <lineage>
        <taxon>Bacteria</taxon>
        <taxon>Pseudomonadati</taxon>
        <taxon>Bacteroidota</taxon>
        <taxon>Bacteroidia</taxon>
        <taxon>Bacteroidales</taxon>
        <taxon>Bacteroidaceae</taxon>
        <taxon>Bacteroides</taxon>
    </lineage>
</organism>
<dbReference type="PANTHER" id="PTHR12526:SF630">
    <property type="entry name" value="GLYCOSYLTRANSFERASE"/>
    <property type="match status" value="1"/>
</dbReference>
<evidence type="ECO:0000259" key="1">
    <source>
        <dbReference type="Pfam" id="PF00534"/>
    </source>
</evidence>
<dbReference type="Proteomes" id="UP000283850">
    <property type="component" value="Unassembled WGS sequence"/>
</dbReference>
<dbReference type="InterPro" id="IPR001296">
    <property type="entry name" value="Glyco_trans_1"/>
</dbReference>
<gene>
    <name evidence="3" type="ORF">DWW10_21290</name>
</gene>
<dbReference type="Pfam" id="PF00534">
    <property type="entry name" value="Glycos_transf_1"/>
    <property type="match status" value="1"/>
</dbReference>
<proteinExistence type="predicted"/>
<comment type="caution">
    <text evidence="3">The sequence shown here is derived from an EMBL/GenBank/DDBJ whole genome shotgun (WGS) entry which is preliminary data.</text>
</comment>
<sequence>MKILHVIDNMSMGGAQSLLVEMLPVQKQMGNEVLVLELKASEDRTLANKLQKSGIEVRALAAIRTERNVKNIFELIPYIKQYEIVHVHLFPANYWVAFAKILSFSNTPIITTEHSTNNKRRKILIFKYIDKFIYSQYEEVVACADKALETFNNRYKGLKCISIPNGVDIAKYLEAEPYTKQELLGIGEDTFVTTMVARFYYPKRQDTLIEAIALLPKRHHAVFVGGGATDENLQEKMTLAEKMGVRDRVHFLYIRSDVPRILKSSDAVLMSSEYEGLSLSSIEGMACGRPFIATNVNGLREVVGGAGVLFECGNAMELADILQRLDSNKEYYNAITNSCLKRASEYDIRKVAEKYQQEYMKIAKK</sequence>
<dbReference type="RefSeq" id="WP_118422205.1">
    <property type="nucleotide sequence ID" value="NZ_QRZF01000020.1"/>
</dbReference>
<dbReference type="EMBL" id="QRZF01000020">
    <property type="protein sequence ID" value="RGV49086.1"/>
    <property type="molecule type" value="Genomic_DNA"/>
</dbReference>
<accession>A0A412XV58</accession>
<keyword evidence="3" id="KW-0808">Transferase</keyword>
<dbReference type="PANTHER" id="PTHR12526">
    <property type="entry name" value="GLYCOSYLTRANSFERASE"/>
    <property type="match status" value="1"/>
</dbReference>